<dbReference type="AlphaFoldDB" id="A0A9W9JXI0"/>
<gene>
    <name evidence="1" type="ORF">N7532_010300</name>
</gene>
<evidence type="ECO:0000313" key="1">
    <source>
        <dbReference type="EMBL" id="KAJ5085529.1"/>
    </source>
</evidence>
<dbReference type="OrthoDB" id="5979581at2759"/>
<proteinExistence type="predicted"/>
<dbReference type="Proteomes" id="UP001149074">
    <property type="component" value="Unassembled WGS sequence"/>
</dbReference>
<comment type="caution">
    <text evidence="1">The sequence shown here is derived from an EMBL/GenBank/DDBJ whole genome shotgun (WGS) entry which is preliminary data.</text>
</comment>
<dbReference type="RefSeq" id="XP_056470207.1">
    <property type="nucleotide sequence ID" value="XM_056622791.1"/>
</dbReference>
<dbReference type="EMBL" id="JAPQKI010000010">
    <property type="protein sequence ID" value="KAJ5085529.1"/>
    <property type="molecule type" value="Genomic_DNA"/>
</dbReference>
<keyword evidence="2" id="KW-1185">Reference proteome</keyword>
<dbReference type="Gene3D" id="1.10.510.10">
    <property type="entry name" value="Transferase(Phosphotransferase) domain 1"/>
    <property type="match status" value="1"/>
</dbReference>
<dbReference type="SUPFAM" id="SSF56112">
    <property type="entry name" value="Protein kinase-like (PK-like)"/>
    <property type="match status" value="1"/>
</dbReference>
<reference evidence="1" key="2">
    <citation type="journal article" date="2023" name="IMA Fungus">
        <title>Comparative genomic study of the Penicillium genus elucidates a diverse pangenome and 15 lateral gene transfer events.</title>
        <authorList>
            <person name="Petersen C."/>
            <person name="Sorensen T."/>
            <person name="Nielsen M.R."/>
            <person name="Sondergaard T.E."/>
            <person name="Sorensen J.L."/>
            <person name="Fitzpatrick D.A."/>
            <person name="Frisvad J.C."/>
            <person name="Nielsen K.L."/>
        </authorList>
    </citation>
    <scope>NUCLEOTIDE SEQUENCE</scope>
    <source>
        <strain evidence="1">IBT 30761</strain>
    </source>
</reference>
<dbReference type="GeneID" id="81361770"/>
<sequence>MQLASHVHMLDVFNLKKSNGSHICLVYELLGPNVLDTINTHYSGRLTVWETGEAIAKQNLIGLDVLHQQKIGNGGKSVNVLSDSHLVQTCVLATWPYTLLYMNNLSEDHFIMRLEKPEIGFVSEKDRAWNPRIHSEPSLISGAIMEVDPGDQSLYLDSHFYTPQFS</sequence>
<dbReference type="Gene3D" id="3.30.200.20">
    <property type="entry name" value="Phosphorylase Kinase, domain 1"/>
    <property type="match status" value="1"/>
</dbReference>
<accession>A0A9W9JXI0</accession>
<evidence type="ECO:0000313" key="2">
    <source>
        <dbReference type="Proteomes" id="UP001149074"/>
    </source>
</evidence>
<reference evidence="1" key="1">
    <citation type="submission" date="2022-11" db="EMBL/GenBank/DDBJ databases">
        <authorList>
            <person name="Petersen C."/>
        </authorList>
    </citation>
    <scope>NUCLEOTIDE SEQUENCE</scope>
    <source>
        <strain evidence="1">IBT 30761</strain>
    </source>
</reference>
<dbReference type="InterPro" id="IPR011009">
    <property type="entry name" value="Kinase-like_dom_sf"/>
</dbReference>
<organism evidence="1 2">
    <name type="scientific">Penicillium argentinense</name>
    <dbReference type="NCBI Taxonomy" id="1131581"/>
    <lineage>
        <taxon>Eukaryota</taxon>
        <taxon>Fungi</taxon>
        <taxon>Dikarya</taxon>
        <taxon>Ascomycota</taxon>
        <taxon>Pezizomycotina</taxon>
        <taxon>Eurotiomycetes</taxon>
        <taxon>Eurotiomycetidae</taxon>
        <taxon>Eurotiales</taxon>
        <taxon>Aspergillaceae</taxon>
        <taxon>Penicillium</taxon>
    </lineage>
</organism>
<name>A0A9W9JXI0_9EURO</name>
<protein>
    <submittedName>
        <fullName evidence="1">Uncharacterized protein</fullName>
    </submittedName>
</protein>